<dbReference type="PROSITE" id="PS01023">
    <property type="entry name" value="PTR2_2"/>
    <property type="match status" value="1"/>
</dbReference>
<dbReference type="CDD" id="cd17346">
    <property type="entry name" value="MFS_DtpA_like"/>
    <property type="match status" value="1"/>
</dbReference>
<keyword evidence="5 8" id="KW-1133">Transmembrane helix</keyword>
<dbReference type="InterPro" id="IPR018456">
    <property type="entry name" value="PTR2_symporter_CS"/>
</dbReference>
<feature type="transmembrane region" description="Helical" evidence="8">
    <location>
        <begin position="203"/>
        <end position="223"/>
    </location>
</feature>
<dbReference type="SUPFAM" id="SSF103473">
    <property type="entry name" value="MFS general substrate transporter"/>
    <property type="match status" value="1"/>
</dbReference>
<dbReference type="InterPro" id="IPR000109">
    <property type="entry name" value="POT_fam"/>
</dbReference>
<reference evidence="9 10" key="1">
    <citation type="submission" date="2020-05" db="EMBL/GenBank/DDBJ databases">
        <title>Actinomyces sp. zg-325.</title>
        <authorList>
            <person name="Yang C."/>
        </authorList>
    </citation>
    <scope>NUCLEOTIDE SEQUENCE [LARGE SCALE GENOMIC DNA]</scope>
    <source>
        <strain evidence="10">zg-325</strain>
    </source>
</reference>
<dbReference type="InterPro" id="IPR036259">
    <property type="entry name" value="MFS_trans_sf"/>
</dbReference>
<dbReference type="GO" id="GO:0006857">
    <property type="term" value="P:oligopeptide transport"/>
    <property type="evidence" value="ECO:0007669"/>
    <property type="project" value="InterPro"/>
</dbReference>
<evidence type="ECO:0000256" key="6">
    <source>
        <dbReference type="ARBA" id="ARBA00023136"/>
    </source>
</evidence>
<dbReference type="InterPro" id="IPR050171">
    <property type="entry name" value="MFS_Transporters"/>
</dbReference>
<dbReference type="PANTHER" id="PTHR23517:SF15">
    <property type="entry name" value="PROTON-DEPENDENT OLIGOPEPTIDE FAMILY TRANSPORT PROTEIN"/>
    <property type="match status" value="1"/>
</dbReference>
<keyword evidence="3" id="KW-1003">Cell membrane</keyword>
<keyword evidence="6 8" id="KW-0472">Membrane</keyword>
<feature type="transmembrane region" description="Helical" evidence="8">
    <location>
        <begin position="244"/>
        <end position="269"/>
    </location>
</feature>
<dbReference type="EMBL" id="CP053642">
    <property type="protein sequence ID" value="QKD80208.1"/>
    <property type="molecule type" value="Genomic_DNA"/>
</dbReference>
<feature type="transmembrane region" description="Helical" evidence="8">
    <location>
        <begin position="275"/>
        <end position="297"/>
    </location>
</feature>
<dbReference type="Pfam" id="PF00854">
    <property type="entry name" value="PTR2"/>
    <property type="match status" value="1"/>
</dbReference>
<protein>
    <submittedName>
        <fullName evidence="9">MFS transporter</fullName>
    </submittedName>
</protein>
<dbReference type="GO" id="GO:0005886">
    <property type="term" value="C:plasma membrane"/>
    <property type="evidence" value="ECO:0007669"/>
    <property type="project" value="UniProtKB-SubCell"/>
</dbReference>
<dbReference type="RefSeq" id="WP_159522153.1">
    <property type="nucleotide sequence ID" value="NZ_CP053642.1"/>
</dbReference>
<evidence type="ECO:0000256" key="7">
    <source>
        <dbReference type="RuleBase" id="RU003755"/>
    </source>
</evidence>
<dbReference type="GO" id="GO:1904680">
    <property type="term" value="F:peptide transmembrane transporter activity"/>
    <property type="evidence" value="ECO:0007669"/>
    <property type="project" value="InterPro"/>
</dbReference>
<feature type="transmembrane region" description="Helical" evidence="8">
    <location>
        <begin position="488"/>
        <end position="506"/>
    </location>
</feature>
<name>A0A6M8B1N2_9ACTO</name>
<feature type="transmembrane region" description="Helical" evidence="8">
    <location>
        <begin position="356"/>
        <end position="376"/>
    </location>
</feature>
<feature type="transmembrane region" description="Helical" evidence="8">
    <location>
        <begin position="388"/>
        <end position="408"/>
    </location>
</feature>
<feature type="transmembrane region" description="Helical" evidence="8">
    <location>
        <begin position="420"/>
        <end position="437"/>
    </location>
</feature>
<evidence type="ECO:0000256" key="8">
    <source>
        <dbReference type="SAM" id="Phobius"/>
    </source>
</evidence>
<gene>
    <name evidence="9" type="ORF">HPC72_08285</name>
</gene>
<proteinExistence type="inferred from homology"/>
<feature type="transmembrane region" description="Helical" evidence="8">
    <location>
        <begin position="119"/>
        <end position="148"/>
    </location>
</feature>
<feature type="transmembrane region" description="Helical" evidence="8">
    <location>
        <begin position="178"/>
        <end position="197"/>
    </location>
</feature>
<evidence type="ECO:0000256" key="3">
    <source>
        <dbReference type="ARBA" id="ARBA00022475"/>
    </source>
</evidence>
<keyword evidence="10" id="KW-1185">Reference proteome</keyword>
<evidence type="ECO:0000256" key="4">
    <source>
        <dbReference type="ARBA" id="ARBA00022692"/>
    </source>
</evidence>
<keyword evidence="2 7" id="KW-0813">Transport</keyword>
<dbReference type="PANTHER" id="PTHR23517">
    <property type="entry name" value="RESISTANCE PROTEIN MDTM, PUTATIVE-RELATED-RELATED"/>
    <property type="match status" value="1"/>
</dbReference>
<evidence type="ECO:0000313" key="9">
    <source>
        <dbReference type="EMBL" id="QKD80208.1"/>
    </source>
</evidence>
<dbReference type="Gene3D" id="1.20.1250.20">
    <property type="entry name" value="MFS general substrate transporter like domains"/>
    <property type="match status" value="1"/>
</dbReference>
<evidence type="ECO:0000256" key="1">
    <source>
        <dbReference type="ARBA" id="ARBA00004651"/>
    </source>
</evidence>
<feature type="transmembrane region" description="Helical" evidence="8">
    <location>
        <begin position="458"/>
        <end position="476"/>
    </location>
</feature>
<comment type="subcellular location">
    <subcellularLocation>
        <location evidence="1">Cell membrane</location>
        <topology evidence="1">Multi-pass membrane protein</topology>
    </subcellularLocation>
    <subcellularLocation>
        <location evidence="7">Membrane</location>
        <topology evidence="7">Multi-pass membrane protein</topology>
    </subcellularLocation>
</comment>
<evidence type="ECO:0000256" key="2">
    <source>
        <dbReference type="ARBA" id="ARBA00022448"/>
    </source>
</evidence>
<feature type="transmembrane region" description="Helical" evidence="8">
    <location>
        <begin position="309"/>
        <end position="326"/>
    </location>
</feature>
<evidence type="ECO:0000256" key="5">
    <source>
        <dbReference type="ARBA" id="ARBA00022989"/>
    </source>
</evidence>
<dbReference type="NCBIfam" id="TIGR00924">
    <property type="entry name" value="yjdL_sub1_fam"/>
    <property type="match status" value="1"/>
</dbReference>
<organism evidence="9 10">
    <name type="scientific">Actinomyces marmotae</name>
    <dbReference type="NCBI Taxonomy" id="2737173"/>
    <lineage>
        <taxon>Bacteria</taxon>
        <taxon>Bacillati</taxon>
        <taxon>Actinomycetota</taxon>
        <taxon>Actinomycetes</taxon>
        <taxon>Actinomycetales</taxon>
        <taxon>Actinomycetaceae</taxon>
        <taxon>Actinomyces</taxon>
    </lineage>
</organism>
<dbReference type="Proteomes" id="UP000504752">
    <property type="component" value="Chromosome"/>
</dbReference>
<accession>A0A6M8B1N2</accession>
<sequence>MTTETTASATADRAPIASRWTPTTLRTGPSRDDRSPLFGHPRGLPWMLNVEMWERFSYYGMRAILLYFLTDTIANGGLGLSTNTGQVILSAYGAAVYLLAIPGGIFADRVIGPWLSTLYGGVIIMIGHLCLSVPVAPLAWVGIVCVAIGTGFIKPNLSTIVGGLYDDDDPRRDAGFQLFYMSVNVGSFFSPLVTGWLRGHYGYHAGFAAAAVGMALALAAFIYGRSKLSAFAFDVPNPIRGEALTRLLLTCVGAVAGFAALAGVIFVITHSLTSAIAYALFLVATGSSITYFVVMFRSPSVTTAERGHLRAYVPLWIGAVLFWMIFEQAAGKMATFAEAHTDGRTPFFGWTLTPEAYQSVNPLVIVALAPVVGWIFTRRAGRFPSTPVKFASAVLLIGLSALLMGLGFATWPGGGVLSPWWFLAFVFIVQTIGELFLSPVGLSTTAALAPKSFASQSMALWLLASSTGQGIAAVVIERTEGIADSTYYYGLGAITILVSLGLYALAPWTQRQMADVGVTSRG</sequence>
<dbReference type="InterPro" id="IPR005279">
    <property type="entry name" value="Dipep/tripep_permease"/>
</dbReference>
<evidence type="ECO:0000313" key="10">
    <source>
        <dbReference type="Proteomes" id="UP000504752"/>
    </source>
</evidence>
<feature type="transmembrane region" description="Helical" evidence="8">
    <location>
        <begin position="56"/>
        <end position="80"/>
    </location>
</feature>
<comment type="similarity">
    <text evidence="7">Belongs to the major facilitator superfamily. Proton-dependent oligopeptide transporter (POT/PTR) (TC 2.A.17) family.</text>
</comment>
<feature type="transmembrane region" description="Helical" evidence="8">
    <location>
        <begin position="87"/>
        <end position="107"/>
    </location>
</feature>
<keyword evidence="4 7" id="KW-0812">Transmembrane</keyword>
<dbReference type="KEGG" id="amam:HPC72_08285"/>
<dbReference type="AlphaFoldDB" id="A0A6M8B1N2"/>